<evidence type="ECO:0000313" key="10">
    <source>
        <dbReference type="Proteomes" id="UP000712157"/>
    </source>
</evidence>
<dbReference type="Gene3D" id="1.10.3720.10">
    <property type="entry name" value="MetI-like"/>
    <property type="match status" value="1"/>
</dbReference>
<feature type="transmembrane region" description="Helical" evidence="7">
    <location>
        <begin position="186"/>
        <end position="208"/>
    </location>
</feature>
<dbReference type="SUPFAM" id="SSF161098">
    <property type="entry name" value="MetI-like"/>
    <property type="match status" value="1"/>
</dbReference>
<dbReference type="PROSITE" id="PS50928">
    <property type="entry name" value="ABC_TM1"/>
    <property type="match status" value="1"/>
</dbReference>
<feature type="domain" description="ABC transmembrane type-1" evidence="8">
    <location>
        <begin position="72"/>
        <end position="261"/>
    </location>
</feature>
<feature type="transmembrane region" description="Helical" evidence="7">
    <location>
        <begin position="135"/>
        <end position="157"/>
    </location>
</feature>
<evidence type="ECO:0000259" key="8">
    <source>
        <dbReference type="PROSITE" id="PS50928"/>
    </source>
</evidence>
<feature type="transmembrane region" description="Helical" evidence="7">
    <location>
        <begin position="109"/>
        <end position="129"/>
    </location>
</feature>
<evidence type="ECO:0000256" key="6">
    <source>
        <dbReference type="ARBA" id="ARBA00023136"/>
    </source>
</evidence>
<keyword evidence="3" id="KW-1003">Cell membrane</keyword>
<evidence type="ECO:0000256" key="3">
    <source>
        <dbReference type="ARBA" id="ARBA00022475"/>
    </source>
</evidence>
<comment type="similarity">
    <text evidence="7">Belongs to the binding-protein-dependent transport system permease family.</text>
</comment>
<name>A0A949K6Y9_9FIRM</name>
<protein>
    <submittedName>
        <fullName evidence="9">Carbohydrate ABC transporter permease</fullName>
    </submittedName>
</protein>
<evidence type="ECO:0000256" key="7">
    <source>
        <dbReference type="RuleBase" id="RU363032"/>
    </source>
</evidence>
<dbReference type="InterPro" id="IPR000515">
    <property type="entry name" value="MetI-like"/>
</dbReference>
<evidence type="ECO:0000313" key="9">
    <source>
        <dbReference type="EMBL" id="MBU9736432.1"/>
    </source>
</evidence>
<dbReference type="CDD" id="cd06261">
    <property type="entry name" value="TM_PBP2"/>
    <property type="match status" value="1"/>
</dbReference>
<dbReference type="GO" id="GO:0055085">
    <property type="term" value="P:transmembrane transport"/>
    <property type="evidence" value="ECO:0007669"/>
    <property type="project" value="InterPro"/>
</dbReference>
<dbReference type="PANTHER" id="PTHR43744:SF3">
    <property type="entry name" value="LACTOSE TRANSPORT SYSTEM PERMEASE PROTEIN LACG"/>
    <property type="match status" value="1"/>
</dbReference>
<feature type="transmembrane region" description="Helical" evidence="7">
    <location>
        <begin position="240"/>
        <end position="261"/>
    </location>
</feature>
<keyword evidence="2 7" id="KW-0813">Transport</keyword>
<accession>A0A949K6Y9</accession>
<feature type="transmembrane region" description="Helical" evidence="7">
    <location>
        <begin position="214"/>
        <end position="233"/>
    </location>
</feature>
<dbReference type="EMBL" id="JAHQCW010000009">
    <property type="protein sequence ID" value="MBU9736432.1"/>
    <property type="molecule type" value="Genomic_DNA"/>
</dbReference>
<dbReference type="PANTHER" id="PTHR43744">
    <property type="entry name" value="ABC TRANSPORTER PERMEASE PROTEIN MG189-RELATED-RELATED"/>
    <property type="match status" value="1"/>
</dbReference>
<keyword evidence="6 7" id="KW-0472">Membrane</keyword>
<feature type="transmembrane region" description="Helical" evidence="7">
    <location>
        <begin position="12"/>
        <end position="35"/>
    </location>
</feature>
<organism evidence="9 10">
    <name type="scientific">Diplocloster agilis</name>
    <dbReference type="NCBI Taxonomy" id="2850323"/>
    <lineage>
        <taxon>Bacteria</taxon>
        <taxon>Bacillati</taxon>
        <taxon>Bacillota</taxon>
        <taxon>Clostridia</taxon>
        <taxon>Lachnospirales</taxon>
        <taxon>Lachnospiraceae</taxon>
        <taxon>Diplocloster</taxon>
    </lineage>
</organism>
<comment type="subcellular location">
    <subcellularLocation>
        <location evidence="1 7">Cell membrane</location>
        <topology evidence="1 7">Multi-pass membrane protein</topology>
    </subcellularLocation>
</comment>
<comment type="caution">
    <text evidence="9">The sequence shown here is derived from an EMBL/GenBank/DDBJ whole genome shotgun (WGS) entry which is preliminary data.</text>
</comment>
<keyword evidence="5 7" id="KW-1133">Transmembrane helix</keyword>
<dbReference type="AlphaFoldDB" id="A0A949K6Y9"/>
<feature type="transmembrane region" description="Helical" evidence="7">
    <location>
        <begin position="76"/>
        <end position="97"/>
    </location>
</feature>
<gene>
    <name evidence="9" type="ORF">KTH89_07780</name>
</gene>
<sequence>MKKKKTKLLIGDILGCTGMFIVYIIPFLFILLNALKDRKGANKLSLSLPDTFHWENFLEVIKVRDFQVLTAFRNSALITFFSVALLVVAGAMAGYVIQRRKDRKIKMVNNLFMVGLMLPPAVLPTIWLLQNLHIYKSFFSIVMLEAVINLPFTIMLYRGYISTIPQELEEAGYIDGCNRFEIFSRIVFPLLKPINATVIILNAIYIFNDFTTPLYFYPGTDNVTIVLTLYNFIGQFQSSYNLLFADVIIIIIPMLILFIIFNKRIVNGMVAGAVKG</sequence>
<evidence type="ECO:0000256" key="5">
    <source>
        <dbReference type="ARBA" id="ARBA00022989"/>
    </source>
</evidence>
<dbReference type="InterPro" id="IPR035906">
    <property type="entry name" value="MetI-like_sf"/>
</dbReference>
<evidence type="ECO:0000256" key="2">
    <source>
        <dbReference type="ARBA" id="ARBA00022448"/>
    </source>
</evidence>
<dbReference type="Pfam" id="PF00528">
    <property type="entry name" value="BPD_transp_1"/>
    <property type="match status" value="1"/>
</dbReference>
<evidence type="ECO:0000256" key="1">
    <source>
        <dbReference type="ARBA" id="ARBA00004651"/>
    </source>
</evidence>
<dbReference type="GO" id="GO:0005886">
    <property type="term" value="C:plasma membrane"/>
    <property type="evidence" value="ECO:0007669"/>
    <property type="project" value="UniProtKB-SubCell"/>
</dbReference>
<keyword evidence="4 7" id="KW-0812">Transmembrane</keyword>
<reference evidence="9" key="1">
    <citation type="submission" date="2021-06" db="EMBL/GenBank/DDBJ databases">
        <title>Description of novel taxa of the family Lachnospiraceae.</title>
        <authorList>
            <person name="Chaplin A.V."/>
            <person name="Sokolova S.R."/>
            <person name="Pikina A.P."/>
            <person name="Korzhanova M."/>
            <person name="Belova V."/>
            <person name="Korostin D."/>
            <person name="Efimov B.A."/>
        </authorList>
    </citation>
    <scope>NUCLEOTIDE SEQUENCE</scope>
    <source>
        <strain evidence="9">ASD5720</strain>
    </source>
</reference>
<keyword evidence="10" id="KW-1185">Reference proteome</keyword>
<proteinExistence type="inferred from homology"/>
<dbReference type="RefSeq" id="WP_238721289.1">
    <property type="nucleotide sequence ID" value="NZ_JAHQCW010000009.1"/>
</dbReference>
<evidence type="ECO:0000256" key="4">
    <source>
        <dbReference type="ARBA" id="ARBA00022692"/>
    </source>
</evidence>
<dbReference type="Proteomes" id="UP000712157">
    <property type="component" value="Unassembled WGS sequence"/>
</dbReference>